<keyword evidence="7" id="KW-1185">Reference proteome</keyword>
<keyword evidence="3" id="KW-0539">Nucleus</keyword>
<dbReference type="AlphaFoldDB" id="A0A1G4KFH7"/>
<gene>
    <name evidence="6" type="ORF">LAMI_0H07272G</name>
</gene>
<reference evidence="7" key="1">
    <citation type="submission" date="2016-03" db="EMBL/GenBank/DDBJ databases">
        <authorList>
            <person name="Devillers H."/>
        </authorList>
    </citation>
    <scope>NUCLEOTIDE SEQUENCE [LARGE SCALE GENOMIC DNA]</scope>
</reference>
<feature type="compositionally biased region" description="Low complexity" evidence="4">
    <location>
        <begin position="115"/>
        <end position="124"/>
    </location>
</feature>
<feature type="compositionally biased region" description="Polar residues" evidence="4">
    <location>
        <begin position="71"/>
        <end position="80"/>
    </location>
</feature>
<evidence type="ECO:0000256" key="2">
    <source>
        <dbReference type="ARBA" id="ARBA00022853"/>
    </source>
</evidence>
<feature type="domain" description="Transcription regulator LGE1 helical region" evidence="5">
    <location>
        <begin position="140"/>
        <end position="214"/>
    </location>
</feature>
<evidence type="ECO:0000256" key="4">
    <source>
        <dbReference type="SAM" id="MobiDB-lite"/>
    </source>
</evidence>
<evidence type="ECO:0000256" key="1">
    <source>
        <dbReference type="ARBA" id="ARBA00004123"/>
    </source>
</evidence>
<evidence type="ECO:0000259" key="5">
    <source>
        <dbReference type="Pfam" id="PF11488"/>
    </source>
</evidence>
<keyword evidence="2" id="KW-0156">Chromatin regulator</keyword>
<organism evidence="6 7">
    <name type="scientific">Lachancea mirantina</name>
    <dbReference type="NCBI Taxonomy" id="1230905"/>
    <lineage>
        <taxon>Eukaryota</taxon>
        <taxon>Fungi</taxon>
        <taxon>Dikarya</taxon>
        <taxon>Ascomycota</taxon>
        <taxon>Saccharomycotina</taxon>
        <taxon>Saccharomycetes</taxon>
        <taxon>Saccharomycetales</taxon>
        <taxon>Saccharomycetaceae</taxon>
        <taxon>Lachancea</taxon>
    </lineage>
</organism>
<feature type="compositionally biased region" description="Low complexity" evidence="4">
    <location>
        <begin position="10"/>
        <end position="23"/>
    </location>
</feature>
<dbReference type="GO" id="GO:0005634">
    <property type="term" value="C:nucleus"/>
    <property type="evidence" value="ECO:0007669"/>
    <property type="project" value="UniProtKB-SubCell"/>
</dbReference>
<comment type="subcellular location">
    <subcellularLocation>
        <location evidence="1">Nucleus</location>
    </subcellularLocation>
</comment>
<evidence type="ECO:0000313" key="7">
    <source>
        <dbReference type="Proteomes" id="UP000191024"/>
    </source>
</evidence>
<dbReference type="Proteomes" id="UP000191024">
    <property type="component" value="Chromosome H"/>
</dbReference>
<dbReference type="OrthoDB" id="4070541at2759"/>
<protein>
    <submittedName>
        <fullName evidence="6">LAMI_0H07272g1_1</fullName>
    </submittedName>
</protein>
<evidence type="ECO:0000313" key="6">
    <source>
        <dbReference type="EMBL" id="SCV03328.1"/>
    </source>
</evidence>
<name>A0A1G4KFH7_9SACH</name>
<feature type="region of interest" description="Disordered" evidence="4">
    <location>
        <begin position="1"/>
        <end position="124"/>
    </location>
</feature>
<accession>A0A1G4KFH7</accession>
<proteinExistence type="predicted"/>
<dbReference type="CDD" id="cd22897">
    <property type="entry name" value="Lge1"/>
    <property type="match status" value="1"/>
</dbReference>
<dbReference type="EMBL" id="LT598468">
    <property type="protein sequence ID" value="SCV03328.1"/>
    <property type="molecule type" value="Genomic_DNA"/>
</dbReference>
<feature type="compositionally biased region" description="Polar residues" evidence="4">
    <location>
        <begin position="40"/>
        <end position="52"/>
    </location>
</feature>
<dbReference type="Pfam" id="PF11488">
    <property type="entry name" value="Lge1"/>
    <property type="match status" value="1"/>
</dbReference>
<sequence length="216" mass="24740">MNYSGEHPGSRNYYSGYRGSYRGKSYRGGRGGYKGNSSRFNQSYPDPASNVTGYRDNYRDNYREGYYQRSAYYQRQNRQPYNEPPSRQRKSSGASQGTEAMPESRHKSAGDEPESTSSSIEPPVVVATSTHKPLRFSEWPFVYLTGLDQTMIGNEPETSKVRDIFRQNDSIDAKLEEQKLQLWKSELELGLLSTQCEKDILNVRLTQENLDALLLM</sequence>
<evidence type="ECO:0000256" key="3">
    <source>
        <dbReference type="ARBA" id="ARBA00023242"/>
    </source>
</evidence>
<dbReference type="InterPro" id="IPR021581">
    <property type="entry name" value="Tscrpt_reg_Lge1"/>
</dbReference>
<dbReference type="STRING" id="1230905.A0A1G4KFH7"/>
<dbReference type="GO" id="GO:0006325">
    <property type="term" value="P:chromatin organization"/>
    <property type="evidence" value="ECO:0007669"/>
    <property type="project" value="UniProtKB-KW"/>
</dbReference>